<keyword evidence="1" id="KW-0677">Repeat</keyword>
<evidence type="ECO:0000259" key="3">
    <source>
        <dbReference type="Pfam" id="PF17177"/>
    </source>
</evidence>
<protein>
    <recommendedName>
        <fullName evidence="3">PROP1-like PPR domain-containing protein</fullName>
    </recommendedName>
</protein>
<dbReference type="EMBL" id="JAAARO010000001">
    <property type="protein sequence ID" value="KAF5752951.1"/>
    <property type="molecule type" value="Genomic_DNA"/>
</dbReference>
<sequence length="294" mass="32928">MINTYTTMLDIFGEAGRISSMNYVFKLMQENGIKVDAATYISLMHWISSSGDVDGAVKMWQEMKYNGCNPTVVSYTAYLKILLDNKRVKEARDLYREMILIGISPTCHTYTVLMEYLVSAGKCEEAMEIFSKMQEAAVQPDKAACNILIQRCWKVLEIVKEMIRAGHSLGVYHGALVICRLGRARRPTLAAKIFNSLPDQQTCTATDTALISVHFFAGSPDKALKLYKIKRRRCIHTAVGTYNVLLTGLGKSGKACETDTYRKENKRLQVDGASRNSVPMDEKICDLLFAGFMA</sequence>
<dbReference type="InParanoid" id="A0A7J7E354"/>
<dbReference type="AlphaFoldDB" id="A0A7J7E354"/>
<organism evidence="4 5">
    <name type="scientific">Tripterygium wilfordii</name>
    <name type="common">Thunder God vine</name>
    <dbReference type="NCBI Taxonomy" id="458696"/>
    <lineage>
        <taxon>Eukaryota</taxon>
        <taxon>Viridiplantae</taxon>
        <taxon>Streptophyta</taxon>
        <taxon>Embryophyta</taxon>
        <taxon>Tracheophyta</taxon>
        <taxon>Spermatophyta</taxon>
        <taxon>Magnoliopsida</taxon>
        <taxon>eudicotyledons</taxon>
        <taxon>Gunneridae</taxon>
        <taxon>Pentapetalae</taxon>
        <taxon>rosids</taxon>
        <taxon>fabids</taxon>
        <taxon>Celastrales</taxon>
        <taxon>Celastraceae</taxon>
        <taxon>Tripterygium</taxon>
    </lineage>
</organism>
<feature type="repeat" description="PPR" evidence="2">
    <location>
        <begin position="36"/>
        <end position="70"/>
    </location>
</feature>
<dbReference type="InterPro" id="IPR011990">
    <property type="entry name" value="TPR-like_helical_dom_sf"/>
</dbReference>
<dbReference type="FunCoup" id="A0A7J7E354">
    <property type="interactions" value="1412"/>
</dbReference>
<dbReference type="PANTHER" id="PTHR47942:SF16">
    <property type="entry name" value="PENTATRICOPEPTIDE REPEAT DOMAIN CONTAINING PROTEIN-RELATED"/>
    <property type="match status" value="1"/>
</dbReference>
<reference evidence="4 5" key="1">
    <citation type="journal article" date="2020" name="Nat. Commun.">
        <title>Genome of Tripterygium wilfordii and identification of cytochrome P450 involved in triptolide biosynthesis.</title>
        <authorList>
            <person name="Tu L."/>
            <person name="Su P."/>
            <person name="Zhang Z."/>
            <person name="Gao L."/>
            <person name="Wang J."/>
            <person name="Hu T."/>
            <person name="Zhou J."/>
            <person name="Zhang Y."/>
            <person name="Zhao Y."/>
            <person name="Liu Y."/>
            <person name="Song Y."/>
            <person name="Tong Y."/>
            <person name="Lu Y."/>
            <person name="Yang J."/>
            <person name="Xu C."/>
            <person name="Jia M."/>
            <person name="Peters R.J."/>
            <person name="Huang L."/>
            <person name="Gao W."/>
        </authorList>
    </citation>
    <scope>NUCLEOTIDE SEQUENCE [LARGE SCALE GENOMIC DNA]</scope>
    <source>
        <strain evidence="5">cv. XIE 37</strain>
        <tissue evidence="4">Leaf</tissue>
    </source>
</reference>
<evidence type="ECO:0000256" key="1">
    <source>
        <dbReference type="ARBA" id="ARBA00022737"/>
    </source>
</evidence>
<keyword evidence="5" id="KW-1185">Reference proteome</keyword>
<dbReference type="Proteomes" id="UP000593562">
    <property type="component" value="Unassembled WGS sequence"/>
</dbReference>
<feature type="repeat" description="PPR" evidence="2">
    <location>
        <begin position="106"/>
        <end position="140"/>
    </location>
</feature>
<dbReference type="InterPro" id="IPR033443">
    <property type="entry name" value="PROP1-like_PPR_dom"/>
</dbReference>
<proteinExistence type="predicted"/>
<accession>A0A7J7E354</accession>
<evidence type="ECO:0000313" key="4">
    <source>
        <dbReference type="EMBL" id="KAF5752951.1"/>
    </source>
</evidence>
<comment type="caution">
    <text evidence="4">The sequence shown here is derived from an EMBL/GenBank/DDBJ whole genome shotgun (WGS) entry which is preliminary data.</text>
</comment>
<dbReference type="Gene3D" id="1.25.40.10">
    <property type="entry name" value="Tetratricopeptide repeat domain"/>
    <property type="match status" value="2"/>
</dbReference>
<feature type="repeat" description="PPR" evidence="2">
    <location>
        <begin position="1"/>
        <end position="35"/>
    </location>
</feature>
<dbReference type="Pfam" id="PF17177">
    <property type="entry name" value="PPR_long"/>
    <property type="match status" value="1"/>
</dbReference>
<dbReference type="PROSITE" id="PS51375">
    <property type="entry name" value="PPR"/>
    <property type="match status" value="4"/>
</dbReference>
<dbReference type="Pfam" id="PF01535">
    <property type="entry name" value="PPR"/>
    <property type="match status" value="1"/>
</dbReference>
<name>A0A7J7E354_TRIWF</name>
<dbReference type="InterPro" id="IPR051222">
    <property type="entry name" value="PPR/CCM1_RNA-binding"/>
</dbReference>
<feature type="domain" description="PROP1-like PPR" evidence="3">
    <location>
        <begin position="22"/>
        <end position="148"/>
    </location>
</feature>
<evidence type="ECO:0000313" key="5">
    <source>
        <dbReference type="Proteomes" id="UP000593562"/>
    </source>
</evidence>
<dbReference type="InterPro" id="IPR002885">
    <property type="entry name" value="PPR_rpt"/>
</dbReference>
<gene>
    <name evidence="4" type="ORF">HS088_TW01G00869</name>
</gene>
<dbReference type="NCBIfam" id="TIGR00756">
    <property type="entry name" value="PPR"/>
    <property type="match status" value="4"/>
</dbReference>
<evidence type="ECO:0000256" key="2">
    <source>
        <dbReference type="PROSITE-ProRule" id="PRU00708"/>
    </source>
</evidence>
<dbReference type="PANTHER" id="PTHR47942">
    <property type="entry name" value="TETRATRICOPEPTIDE REPEAT (TPR)-LIKE SUPERFAMILY PROTEIN-RELATED"/>
    <property type="match status" value="1"/>
</dbReference>
<feature type="repeat" description="PPR" evidence="2">
    <location>
        <begin position="71"/>
        <end position="105"/>
    </location>
</feature>